<reference evidence="1 2" key="1">
    <citation type="submission" date="2014-02" db="EMBL/GenBank/DDBJ databases">
        <title>The small core and large imbalanced accessory genome model reveals a collaborative survival strategy of Sorangium cellulosum strains in nature.</title>
        <authorList>
            <person name="Han K."/>
            <person name="Peng R."/>
            <person name="Blom J."/>
            <person name="Li Y.-Z."/>
        </authorList>
    </citation>
    <scope>NUCLEOTIDE SEQUENCE [LARGE SCALE GENOMIC DNA]</scope>
    <source>
        <strain evidence="1 2">So0157-25</strain>
    </source>
</reference>
<dbReference type="EMBL" id="JELY01000298">
    <property type="protein sequence ID" value="KYF59795.1"/>
    <property type="molecule type" value="Genomic_DNA"/>
</dbReference>
<comment type="caution">
    <text evidence="1">The sequence shown here is derived from an EMBL/GenBank/DDBJ whole genome shotgun (WGS) entry which is preliminary data.</text>
</comment>
<gene>
    <name evidence="1" type="ORF">BE08_40780</name>
</gene>
<organism evidence="1 2">
    <name type="scientific">Sorangium cellulosum</name>
    <name type="common">Polyangium cellulosum</name>
    <dbReference type="NCBI Taxonomy" id="56"/>
    <lineage>
        <taxon>Bacteria</taxon>
        <taxon>Pseudomonadati</taxon>
        <taxon>Myxococcota</taxon>
        <taxon>Polyangia</taxon>
        <taxon>Polyangiales</taxon>
        <taxon>Polyangiaceae</taxon>
        <taxon>Sorangium</taxon>
    </lineage>
</organism>
<evidence type="ECO:0008006" key="3">
    <source>
        <dbReference type="Google" id="ProtNLM"/>
    </source>
</evidence>
<proteinExistence type="predicted"/>
<dbReference type="AlphaFoldDB" id="A0A150PVN9"/>
<accession>A0A150PVN9</accession>
<sequence>MTKLVIGLVQTRDEAEAAAERIIDCGYTRQDISLLMTDATRHRHFRIPDGSPPAHTFGAAIAMSVVVPDLGFVVAGPLAAVVASAVGAGITGGLREILISAGVSKHWADRYDTGVRQGGILVSVFAHNERDVGLLHLVLDDHGRFALRPATTGPQAYDTFI</sequence>
<evidence type="ECO:0000313" key="1">
    <source>
        <dbReference type="EMBL" id="KYF59795.1"/>
    </source>
</evidence>
<dbReference type="Proteomes" id="UP000075420">
    <property type="component" value="Unassembled WGS sequence"/>
</dbReference>
<evidence type="ECO:0000313" key="2">
    <source>
        <dbReference type="Proteomes" id="UP000075420"/>
    </source>
</evidence>
<protein>
    <recommendedName>
        <fullName evidence="3">General stress protein 17M-like domain-containing protein</fullName>
    </recommendedName>
</protein>
<name>A0A150PVN9_SORCE</name>